<proteinExistence type="inferred from homology"/>
<comment type="similarity">
    <text evidence="1">Belongs to the class I-like SAM-binding methyltransferase superfamily. RNA methyltransferase RlmE family.</text>
</comment>
<dbReference type="Pfam" id="PF01728">
    <property type="entry name" value="FtsJ"/>
    <property type="match status" value="1"/>
</dbReference>
<protein>
    <recommendedName>
        <fullName evidence="6">rRNA methyltransferase 2, mitochondrial</fullName>
    </recommendedName>
</protein>
<dbReference type="AlphaFoldDB" id="A0A0L6USK9"/>
<evidence type="ECO:0000256" key="6">
    <source>
        <dbReference type="ARBA" id="ARBA00041184"/>
    </source>
</evidence>
<dbReference type="InterPro" id="IPR002877">
    <property type="entry name" value="RNA_MeTrfase_FtsJ_dom"/>
</dbReference>
<evidence type="ECO:0000313" key="9">
    <source>
        <dbReference type="Proteomes" id="UP000037035"/>
    </source>
</evidence>
<keyword evidence="9" id="KW-1185">Reference proteome</keyword>
<keyword evidence="5" id="KW-0949">S-adenosyl-L-methionine</keyword>
<dbReference type="SUPFAM" id="SSF53335">
    <property type="entry name" value="S-adenosyl-L-methionine-dependent methyltransferases"/>
    <property type="match status" value="1"/>
</dbReference>
<dbReference type="InterPro" id="IPR029063">
    <property type="entry name" value="SAM-dependent_MTases_sf"/>
</dbReference>
<organism evidence="8 9">
    <name type="scientific">Puccinia sorghi</name>
    <dbReference type="NCBI Taxonomy" id="27349"/>
    <lineage>
        <taxon>Eukaryota</taxon>
        <taxon>Fungi</taxon>
        <taxon>Dikarya</taxon>
        <taxon>Basidiomycota</taxon>
        <taxon>Pucciniomycotina</taxon>
        <taxon>Pucciniomycetes</taxon>
        <taxon>Pucciniales</taxon>
        <taxon>Pucciniaceae</taxon>
        <taxon>Puccinia</taxon>
    </lineage>
</organism>
<dbReference type="PANTHER" id="PTHR10920">
    <property type="entry name" value="RIBOSOMAL RNA METHYLTRANSFERASE"/>
    <property type="match status" value="1"/>
</dbReference>
<dbReference type="PANTHER" id="PTHR10920:SF18">
    <property type="entry name" value="RRNA METHYLTRANSFERASE 2, MITOCHONDRIAL"/>
    <property type="match status" value="1"/>
</dbReference>
<sequence>MAWTTRSFSILRAGGEQGNQSKRFLRRAETDPYGKAKSRARGELAYVARSAHKLIQLDQQFRIFPGARPPTRDAFRVLDLGAAPGGWSQVVLERLARLHYSNRELPIRTPREPPHRLVACDLLPLHPSIASQVSTNVDFHSIQGDFMDVEVRARISQLLNGTNPRVDDDDPIDGREEGEKGLRSTTIILSDMLHSMTGIPTRDSQSSLDLSTTVADLARDLILASPPGPSHAAAGDTLILKHLQSEFTHQFRQRLLADWATVKWVKPLASRAESREGFFVTRGRRAQSQED</sequence>
<evidence type="ECO:0000256" key="3">
    <source>
        <dbReference type="ARBA" id="ARBA00022603"/>
    </source>
</evidence>
<dbReference type="VEuPathDB" id="FungiDB:VP01_3917g2"/>
<dbReference type="InterPro" id="IPR050082">
    <property type="entry name" value="RNA_methyltr_RlmE"/>
</dbReference>
<evidence type="ECO:0000256" key="5">
    <source>
        <dbReference type="ARBA" id="ARBA00022691"/>
    </source>
</evidence>
<evidence type="ECO:0000256" key="1">
    <source>
        <dbReference type="ARBA" id="ARBA00009258"/>
    </source>
</evidence>
<feature type="domain" description="Ribosomal RNA methyltransferase FtsJ" evidence="7">
    <location>
        <begin position="46"/>
        <end position="284"/>
    </location>
</feature>
<dbReference type="OrthoDB" id="20105at2759"/>
<dbReference type="FunFam" id="3.40.50.150:FF:000959">
    <property type="entry name" value="RNA methyltransferase"/>
    <property type="match status" value="1"/>
</dbReference>
<comment type="caution">
    <text evidence="8">The sequence shown here is derived from an EMBL/GenBank/DDBJ whole genome shotgun (WGS) entry which is preliminary data.</text>
</comment>
<dbReference type="Proteomes" id="UP000037035">
    <property type="component" value="Unassembled WGS sequence"/>
</dbReference>
<accession>A0A0L6USK9</accession>
<dbReference type="GO" id="GO:0008650">
    <property type="term" value="F:rRNA (uridine-2'-O-)-methyltransferase activity"/>
    <property type="evidence" value="ECO:0007669"/>
    <property type="project" value="TreeGrafter"/>
</dbReference>
<dbReference type="EMBL" id="LAVV01008965">
    <property type="protein sequence ID" value="KNZ51526.1"/>
    <property type="molecule type" value="Genomic_DNA"/>
</dbReference>
<evidence type="ECO:0000256" key="4">
    <source>
        <dbReference type="ARBA" id="ARBA00022679"/>
    </source>
</evidence>
<reference evidence="8 9" key="1">
    <citation type="submission" date="2015-08" db="EMBL/GenBank/DDBJ databases">
        <title>Next Generation Sequencing and Analysis of the Genome of Puccinia sorghi L Schw, the Causal Agent of Maize Common Rust.</title>
        <authorList>
            <person name="Rochi L."/>
            <person name="Burguener G."/>
            <person name="Darino M."/>
            <person name="Turjanski A."/>
            <person name="Kreff E."/>
            <person name="Dieguez M.J."/>
            <person name="Sacco F."/>
        </authorList>
    </citation>
    <scope>NUCLEOTIDE SEQUENCE [LARGE SCALE GENOMIC DNA]</scope>
    <source>
        <strain evidence="8 9">RO10H11247</strain>
    </source>
</reference>
<keyword evidence="2" id="KW-0698">rRNA processing</keyword>
<dbReference type="Gene3D" id="3.40.50.150">
    <property type="entry name" value="Vaccinia Virus protein VP39"/>
    <property type="match status" value="1"/>
</dbReference>
<dbReference type="STRING" id="27349.A0A0L6USK9"/>
<evidence type="ECO:0000259" key="7">
    <source>
        <dbReference type="Pfam" id="PF01728"/>
    </source>
</evidence>
<evidence type="ECO:0000256" key="2">
    <source>
        <dbReference type="ARBA" id="ARBA00022552"/>
    </source>
</evidence>
<name>A0A0L6USK9_9BASI</name>
<keyword evidence="3" id="KW-0489">Methyltransferase</keyword>
<gene>
    <name evidence="8" type="ORF">VP01_3917g2</name>
</gene>
<evidence type="ECO:0000313" key="8">
    <source>
        <dbReference type="EMBL" id="KNZ51526.1"/>
    </source>
</evidence>
<keyword evidence="4" id="KW-0808">Transferase</keyword>
<dbReference type="GO" id="GO:0005739">
    <property type="term" value="C:mitochondrion"/>
    <property type="evidence" value="ECO:0007669"/>
    <property type="project" value="TreeGrafter"/>
</dbReference>